<reference evidence="1" key="2">
    <citation type="submission" date="2022-08" db="UniProtKB">
        <authorList>
            <consortium name="EnsemblMetazoa"/>
        </authorList>
    </citation>
    <scope>IDENTIFICATION</scope>
    <source>
        <strain evidence="1">STECLA/ALBI9_A</strain>
    </source>
</reference>
<dbReference type="EnsemblMetazoa" id="AALB001208-RA">
    <property type="protein sequence ID" value="AALB001208-PA"/>
    <property type="gene ID" value="AALB001208"/>
</dbReference>
<dbReference type="STRING" id="7167.A0A182F418"/>
<dbReference type="Gene3D" id="3.30.160.60">
    <property type="entry name" value="Classic Zinc Finger"/>
    <property type="match status" value="1"/>
</dbReference>
<proteinExistence type="predicted"/>
<reference evidence="1 2" key="1">
    <citation type="journal article" date="2017" name="G3 (Bethesda)">
        <title>The Physical Genome Mapping of Anopheles albimanus Corrected Scaffold Misassemblies and Identified Interarm Rearrangements in Genus Anopheles.</title>
        <authorList>
            <person name="Artemov G.N."/>
            <person name="Peery A.N."/>
            <person name="Jiang X."/>
            <person name="Tu Z."/>
            <person name="Stegniy V.N."/>
            <person name="Sharakhova M.V."/>
            <person name="Sharakhov I.V."/>
        </authorList>
    </citation>
    <scope>NUCLEOTIDE SEQUENCE [LARGE SCALE GENOMIC DNA]</scope>
    <source>
        <strain evidence="1 2">ALBI9_A</strain>
    </source>
</reference>
<protein>
    <recommendedName>
        <fullName evidence="3">C2H2-type domain-containing protein</fullName>
    </recommendedName>
</protein>
<evidence type="ECO:0000313" key="2">
    <source>
        <dbReference type="Proteomes" id="UP000069272"/>
    </source>
</evidence>
<dbReference type="InterPro" id="IPR036236">
    <property type="entry name" value="Znf_C2H2_sf"/>
</dbReference>
<dbReference type="AlphaFoldDB" id="A0A182F418"/>
<dbReference type="VEuPathDB" id="VectorBase:AALB001208"/>
<accession>A0A182F418</accession>
<dbReference type="VEuPathDB" id="VectorBase:AALB20_031208"/>
<evidence type="ECO:0008006" key="3">
    <source>
        <dbReference type="Google" id="ProtNLM"/>
    </source>
</evidence>
<evidence type="ECO:0000313" key="1">
    <source>
        <dbReference type="EnsemblMetazoa" id="AALB001208-PA"/>
    </source>
</evidence>
<name>A0A182F418_ANOAL</name>
<sequence>MHIEKKHFHTMLQHSKVHHGQRSIKKFACQHEDCHFLASSAADARRHLLAHSDERNFACGENGCEYRGKSAAQLRRYTLEQGQVGDAMKLPFNAKLHAFSSAY</sequence>
<organism evidence="1 2">
    <name type="scientific">Anopheles albimanus</name>
    <name type="common">New world malaria mosquito</name>
    <dbReference type="NCBI Taxonomy" id="7167"/>
    <lineage>
        <taxon>Eukaryota</taxon>
        <taxon>Metazoa</taxon>
        <taxon>Ecdysozoa</taxon>
        <taxon>Arthropoda</taxon>
        <taxon>Hexapoda</taxon>
        <taxon>Insecta</taxon>
        <taxon>Pterygota</taxon>
        <taxon>Neoptera</taxon>
        <taxon>Endopterygota</taxon>
        <taxon>Diptera</taxon>
        <taxon>Nematocera</taxon>
        <taxon>Culicoidea</taxon>
        <taxon>Culicidae</taxon>
        <taxon>Anophelinae</taxon>
        <taxon>Anopheles</taxon>
    </lineage>
</organism>
<dbReference type="SUPFAM" id="SSF57667">
    <property type="entry name" value="beta-beta-alpha zinc fingers"/>
    <property type="match status" value="1"/>
</dbReference>
<keyword evidence="2" id="KW-1185">Reference proteome</keyword>
<dbReference type="Proteomes" id="UP000069272">
    <property type="component" value="Chromosome 2L"/>
</dbReference>